<sequence length="172" mass="19688">MNDICVQDPMCLTHNVADLVDHKYCMKFFSDLLVASSVFLESKLLNPSSESWGLISILDRPEEVSMRNHRLSESVSFSVPLISKCGDRTVAEIERASVSSDALLKILQDVFLFQFTPLDEYTVLDLLKTQDKLISKSKRKQKSSKRSKSDLRFLRSSLHKNLVRNHLLVRMV</sequence>
<dbReference type="AlphaFoldDB" id="A0AAV4XUQ1"/>
<evidence type="ECO:0000313" key="2">
    <source>
        <dbReference type="Proteomes" id="UP001054945"/>
    </source>
</evidence>
<evidence type="ECO:0000313" key="1">
    <source>
        <dbReference type="EMBL" id="GIY98786.1"/>
    </source>
</evidence>
<keyword evidence="2" id="KW-1185">Reference proteome</keyword>
<reference evidence="1 2" key="1">
    <citation type="submission" date="2021-06" db="EMBL/GenBank/DDBJ databases">
        <title>Caerostris extrusa draft genome.</title>
        <authorList>
            <person name="Kono N."/>
            <person name="Arakawa K."/>
        </authorList>
    </citation>
    <scope>NUCLEOTIDE SEQUENCE [LARGE SCALE GENOMIC DNA]</scope>
</reference>
<comment type="caution">
    <text evidence="1">The sequence shown here is derived from an EMBL/GenBank/DDBJ whole genome shotgun (WGS) entry which is preliminary data.</text>
</comment>
<organism evidence="1 2">
    <name type="scientific">Caerostris extrusa</name>
    <name type="common">Bark spider</name>
    <name type="synonym">Caerostris bankana</name>
    <dbReference type="NCBI Taxonomy" id="172846"/>
    <lineage>
        <taxon>Eukaryota</taxon>
        <taxon>Metazoa</taxon>
        <taxon>Ecdysozoa</taxon>
        <taxon>Arthropoda</taxon>
        <taxon>Chelicerata</taxon>
        <taxon>Arachnida</taxon>
        <taxon>Araneae</taxon>
        <taxon>Araneomorphae</taxon>
        <taxon>Entelegynae</taxon>
        <taxon>Araneoidea</taxon>
        <taxon>Araneidae</taxon>
        <taxon>Caerostris</taxon>
    </lineage>
</organism>
<proteinExistence type="predicted"/>
<gene>
    <name evidence="1" type="primary">MTPAP_2</name>
    <name evidence="1" type="ORF">CEXT_10671</name>
</gene>
<dbReference type="Proteomes" id="UP001054945">
    <property type="component" value="Unassembled WGS sequence"/>
</dbReference>
<protein>
    <submittedName>
        <fullName evidence="1">Poly(A) RNA polymerase, mitochondrial</fullName>
    </submittedName>
</protein>
<dbReference type="EMBL" id="BPLR01018337">
    <property type="protein sequence ID" value="GIY98786.1"/>
    <property type="molecule type" value="Genomic_DNA"/>
</dbReference>
<accession>A0AAV4XUQ1</accession>
<name>A0AAV4XUQ1_CAEEX</name>